<evidence type="ECO:0000256" key="2">
    <source>
        <dbReference type="ARBA" id="ARBA00005417"/>
    </source>
</evidence>
<dbReference type="InterPro" id="IPR050388">
    <property type="entry name" value="ABC_Ni/Peptide_Import"/>
</dbReference>
<dbReference type="Pfam" id="PF08352">
    <property type="entry name" value="oligo_HPY"/>
    <property type="match status" value="1"/>
</dbReference>
<dbReference type="Proteomes" id="UP000775770">
    <property type="component" value="Unassembled WGS sequence"/>
</dbReference>
<feature type="region of interest" description="Disordered" evidence="8">
    <location>
        <begin position="118"/>
        <end position="153"/>
    </location>
</feature>
<evidence type="ECO:0000256" key="7">
    <source>
        <dbReference type="ARBA" id="ARBA00023136"/>
    </source>
</evidence>
<dbReference type="InterPro" id="IPR003593">
    <property type="entry name" value="AAA+_ATPase"/>
</dbReference>
<dbReference type="GO" id="GO:0016887">
    <property type="term" value="F:ATP hydrolysis activity"/>
    <property type="evidence" value="ECO:0007669"/>
    <property type="project" value="InterPro"/>
</dbReference>
<dbReference type="PANTHER" id="PTHR43297">
    <property type="entry name" value="OLIGOPEPTIDE TRANSPORT ATP-BINDING PROTEIN APPD"/>
    <property type="match status" value="1"/>
</dbReference>
<evidence type="ECO:0000256" key="1">
    <source>
        <dbReference type="ARBA" id="ARBA00004202"/>
    </source>
</evidence>
<dbReference type="Pfam" id="PF00005">
    <property type="entry name" value="ABC_tran"/>
    <property type="match status" value="1"/>
</dbReference>
<comment type="similarity">
    <text evidence="2">Belongs to the ABC transporter superfamily.</text>
</comment>
<dbReference type="RefSeq" id="WP_304070126.1">
    <property type="nucleotide sequence ID" value="NZ_JABZRA010000018.1"/>
</dbReference>
<sequence length="368" mass="41068">MLLEIENLQVEIPYGKMKVYPVSGVSFSLEEGEVLGIIGESGSGKSMAMKAIMGLLPEKAKASARKLSFQDLDLRNLTEKEYLPLRGSRMAMIFQDPMTALNPLIPIGEQLREIFERQRKKGRDSYGGDSYGGDSYGRDSYGRDSHAKDSHAKDSNIQDFKIKDFNTKDSKERAIALLASVGIPNPEEKYKQYPHEFSGGMRQRVLIAMALSCSPPLLIADEPTTALDVTLQAQILDLLLEGVKARSTSLILISHDLSLVKERCKRILILYGGKVMEEGRVEEIFQEPKHPYTKALLAAIPSMEKDKEEALVAIEGNPPSILKEFICCPFYERCKERIDACQGSLPEEVRLSENHRVFCHKISSGGKI</sequence>
<dbReference type="NCBIfam" id="TIGR01727">
    <property type="entry name" value="oligo_HPY"/>
    <property type="match status" value="1"/>
</dbReference>
<keyword evidence="3" id="KW-0813">Transport</keyword>
<organism evidence="10 11">
    <name type="scientific">Oribacterium sinus</name>
    <dbReference type="NCBI Taxonomy" id="237576"/>
    <lineage>
        <taxon>Bacteria</taxon>
        <taxon>Bacillati</taxon>
        <taxon>Bacillota</taxon>
        <taxon>Clostridia</taxon>
        <taxon>Lachnospirales</taxon>
        <taxon>Lachnospiraceae</taxon>
        <taxon>Oribacterium</taxon>
    </lineage>
</organism>
<dbReference type="PANTHER" id="PTHR43297:SF2">
    <property type="entry name" value="DIPEPTIDE TRANSPORT ATP-BINDING PROTEIN DPPD"/>
    <property type="match status" value="1"/>
</dbReference>
<name>A0A930DLW5_9FIRM</name>
<dbReference type="PROSITE" id="PS00211">
    <property type="entry name" value="ABC_TRANSPORTER_1"/>
    <property type="match status" value="1"/>
</dbReference>
<comment type="caution">
    <text evidence="10">The sequence shown here is derived from an EMBL/GenBank/DDBJ whole genome shotgun (WGS) entry which is preliminary data.</text>
</comment>
<evidence type="ECO:0000256" key="4">
    <source>
        <dbReference type="ARBA" id="ARBA00022475"/>
    </source>
</evidence>
<evidence type="ECO:0000256" key="8">
    <source>
        <dbReference type="SAM" id="MobiDB-lite"/>
    </source>
</evidence>
<feature type="compositionally biased region" description="Basic and acidic residues" evidence="8">
    <location>
        <begin position="136"/>
        <end position="153"/>
    </location>
</feature>
<keyword evidence="5" id="KW-0547">Nucleotide-binding</keyword>
<dbReference type="InterPro" id="IPR003439">
    <property type="entry name" value="ABC_transporter-like_ATP-bd"/>
</dbReference>
<dbReference type="GO" id="GO:0005886">
    <property type="term" value="C:plasma membrane"/>
    <property type="evidence" value="ECO:0007669"/>
    <property type="project" value="UniProtKB-SubCell"/>
</dbReference>
<accession>A0A930DLW5</accession>
<dbReference type="AlphaFoldDB" id="A0A930DLW5"/>
<dbReference type="InterPro" id="IPR017871">
    <property type="entry name" value="ABC_transporter-like_CS"/>
</dbReference>
<gene>
    <name evidence="10" type="ORF">HXM90_02310</name>
</gene>
<dbReference type="InterPro" id="IPR027417">
    <property type="entry name" value="P-loop_NTPase"/>
</dbReference>
<dbReference type="SUPFAM" id="SSF52540">
    <property type="entry name" value="P-loop containing nucleoside triphosphate hydrolases"/>
    <property type="match status" value="1"/>
</dbReference>
<comment type="subcellular location">
    <subcellularLocation>
        <location evidence="1">Cell membrane</location>
        <topology evidence="1">Peripheral membrane protein</topology>
    </subcellularLocation>
</comment>
<proteinExistence type="inferred from homology"/>
<dbReference type="PROSITE" id="PS50893">
    <property type="entry name" value="ABC_TRANSPORTER_2"/>
    <property type="match status" value="1"/>
</dbReference>
<dbReference type="InterPro" id="IPR013563">
    <property type="entry name" value="Oligopep_ABC_C"/>
</dbReference>
<evidence type="ECO:0000259" key="9">
    <source>
        <dbReference type="PROSITE" id="PS50893"/>
    </source>
</evidence>
<evidence type="ECO:0000256" key="3">
    <source>
        <dbReference type="ARBA" id="ARBA00022448"/>
    </source>
</evidence>
<dbReference type="GO" id="GO:0005524">
    <property type="term" value="F:ATP binding"/>
    <property type="evidence" value="ECO:0007669"/>
    <property type="project" value="UniProtKB-KW"/>
</dbReference>
<evidence type="ECO:0000256" key="6">
    <source>
        <dbReference type="ARBA" id="ARBA00022840"/>
    </source>
</evidence>
<keyword evidence="6 10" id="KW-0067">ATP-binding</keyword>
<reference evidence="10" key="1">
    <citation type="submission" date="2020-04" db="EMBL/GenBank/DDBJ databases">
        <title>Deep metagenomics examines the oral microbiome during advanced dental caries in children, revealing novel taxa and co-occurrences with host molecules.</title>
        <authorList>
            <person name="Baker J.L."/>
            <person name="Morton J.T."/>
            <person name="Dinis M."/>
            <person name="Alvarez R."/>
            <person name="Tran N.C."/>
            <person name="Knight R."/>
            <person name="Edlund A."/>
        </authorList>
    </citation>
    <scope>NUCLEOTIDE SEQUENCE</scope>
    <source>
        <strain evidence="10">JCVI_38_bin.19</strain>
    </source>
</reference>
<evidence type="ECO:0000313" key="10">
    <source>
        <dbReference type="EMBL" id="MBF1272245.1"/>
    </source>
</evidence>
<keyword evidence="7" id="KW-0472">Membrane</keyword>
<evidence type="ECO:0000313" key="11">
    <source>
        <dbReference type="Proteomes" id="UP000775770"/>
    </source>
</evidence>
<dbReference type="Gene3D" id="3.40.50.300">
    <property type="entry name" value="P-loop containing nucleotide triphosphate hydrolases"/>
    <property type="match status" value="1"/>
</dbReference>
<protein>
    <submittedName>
        <fullName evidence="10">ABC transporter ATP-binding protein</fullName>
    </submittedName>
</protein>
<dbReference type="SMART" id="SM00382">
    <property type="entry name" value="AAA"/>
    <property type="match status" value="1"/>
</dbReference>
<keyword evidence="4" id="KW-1003">Cell membrane</keyword>
<feature type="domain" description="ABC transporter" evidence="9">
    <location>
        <begin position="3"/>
        <end position="297"/>
    </location>
</feature>
<evidence type="ECO:0000256" key="5">
    <source>
        <dbReference type="ARBA" id="ARBA00022741"/>
    </source>
</evidence>
<dbReference type="EMBL" id="JABZRA010000018">
    <property type="protein sequence ID" value="MBF1272245.1"/>
    <property type="molecule type" value="Genomic_DNA"/>
</dbReference>
<dbReference type="GO" id="GO:0015833">
    <property type="term" value="P:peptide transport"/>
    <property type="evidence" value="ECO:0007669"/>
    <property type="project" value="InterPro"/>
</dbReference>
<dbReference type="CDD" id="cd03257">
    <property type="entry name" value="ABC_NikE_OppD_transporters"/>
    <property type="match status" value="1"/>
</dbReference>